<accession>A0A1D1ZU29</accession>
<name>A0A1D1ZU29_AUXPR</name>
<dbReference type="SUPFAM" id="SSF52540">
    <property type="entry name" value="P-loop containing nucleoside triphosphate hydrolases"/>
    <property type="match status" value="1"/>
</dbReference>
<dbReference type="InterPro" id="IPR027417">
    <property type="entry name" value="P-loop_NTPase"/>
</dbReference>
<protein>
    <recommendedName>
        <fullName evidence="2">Sulfotransferase</fullName>
    </recommendedName>
</protein>
<dbReference type="InterPro" id="IPR052736">
    <property type="entry name" value="Stf3_sulfotransferase"/>
</dbReference>
<dbReference type="Gene3D" id="3.40.50.300">
    <property type="entry name" value="P-loop containing nucleotide triphosphate hydrolases"/>
    <property type="match status" value="1"/>
</dbReference>
<dbReference type="Pfam" id="PF13469">
    <property type="entry name" value="Sulfotransfer_3"/>
    <property type="match status" value="3"/>
</dbReference>
<organism evidence="1">
    <name type="scientific">Auxenochlorella protothecoides</name>
    <name type="common">Green microalga</name>
    <name type="synonym">Chlorella protothecoides</name>
    <dbReference type="NCBI Taxonomy" id="3075"/>
    <lineage>
        <taxon>Eukaryota</taxon>
        <taxon>Viridiplantae</taxon>
        <taxon>Chlorophyta</taxon>
        <taxon>core chlorophytes</taxon>
        <taxon>Trebouxiophyceae</taxon>
        <taxon>Chlorellales</taxon>
        <taxon>Chlorellaceae</taxon>
        <taxon>Auxenochlorella</taxon>
    </lineage>
</organism>
<evidence type="ECO:0000313" key="1">
    <source>
        <dbReference type="EMBL" id="JAT70245.1"/>
    </source>
</evidence>
<dbReference type="PANTHER" id="PTHR36451">
    <property type="entry name" value="PAPS-DEPENDENT SULFOTRANSFERASE STF3"/>
    <property type="match status" value="1"/>
</dbReference>
<dbReference type="EMBL" id="GDKF01008377">
    <property type="protein sequence ID" value="JAT70245.1"/>
    <property type="molecule type" value="Transcribed_RNA"/>
</dbReference>
<evidence type="ECO:0008006" key="2">
    <source>
        <dbReference type="Google" id="ProtNLM"/>
    </source>
</evidence>
<reference evidence="1" key="1">
    <citation type="submission" date="2015-08" db="EMBL/GenBank/DDBJ databases">
        <authorList>
            <person name="Babu N.S."/>
            <person name="Beckwith C.J."/>
            <person name="Beseler K.G."/>
            <person name="Brison A."/>
            <person name="Carone J.V."/>
            <person name="Caskin T.P."/>
            <person name="Diamond M."/>
            <person name="Durham M.E."/>
            <person name="Foxe J.M."/>
            <person name="Go M."/>
            <person name="Henderson B.A."/>
            <person name="Jones I.B."/>
            <person name="McGettigan J.A."/>
            <person name="Micheletti S.J."/>
            <person name="Nasrallah M.E."/>
            <person name="Ortiz D."/>
            <person name="Piller C.R."/>
            <person name="Privatt S.R."/>
            <person name="Schneider S.L."/>
            <person name="Sharp S."/>
            <person name="Smith T.C."/>
            <person name="Stanton J.D."/>
            <person name="Ullery H.E."/>
            <person name="Wilson R.J."/>
            <person name="Serrano M.G."/>
            <person name="Buck G."/>
            <person name="Lee V."/>
            <person name="Wang Y."/>
            <person name="Carvalho R."/>
            <person name="Voegtly L."/>
            <person name="Shi R."/>
            <person name="Duckworth R."/>
            <person name="Johnson A."/>
            <person name="Loviza R."/>
            <person name="Walstead R."/>
            <person name="Shah Z."/>
            <person name="Kiflezghi M."/>
            <person name="Wade K."/>
            <person name="Ball S.L."/>
            <person name="Bradley K.W."/>
            <person name="Asai D.J."/>
            <person name="Bowman C.A."/>
            <person name="Russell D.A."/>
            <person name="Pope W.H."/>
            <person name="Jacobs-Sera D."/>
            <person name="Hendrix R.W."/>
            <person name="Hatfull G.F."/>
        </authorList>
    </citation>
    <scope>NUCLEOTIDE SEQUENCE</scope>
</reference>
<feature type="non-terminal residue" evidence="1">
    <location>
        <position position="447"/>
    </location>
</feature>
<gene>
    <name evidence="1" type="ORF">g.20546</name>
</gene>
<dbReference type="PANTHER" id="PTHR36451:SF1">
    <property type="entry name" value="OMEGA-HYDROXY-BETA-DIHYDROMENAQUINONE-9 SULFOTRANSFERASE STF3"/>
    <property type="match status" value="1"/>
</dbReference>
<sequence length="447" mass="49336">MPDQVGGMEDQQAECRCIDVQGSPTVTLTHRHTFALKNNMLSGVTLPAWLSFLWRHGGRLDWWPYAPRIGFLTLLSAVNSLLAVPDWVLMRRRVAATHLHPDPVFILGHPRTGTTHLHNLLSRDARFACVDTLAAGFPSAFLTLGPALARLAAPLLDPTRPMDAMALSFQTPAEDEIAVCALTGIHGPPNSVRPGGTSPYMPLVMMRDQALFQPYYQLESASAADTARWLDAFTWFLKKVTLRAGGHKPLLLKSPVHTARVPLLLKLFPRAKFIYIHRDPYTVRGPRVWGWLAAPVHGESAVPRQGPAVARTGTQRRLDPPISHGPPVSGTCAHTPHPNQTPQVFSSAAHMADSYYPYTALQRMTPPDVTRFILDQFSLLHDAYQAAKPLIPPGNLVEVSFAELEADAVGTLRSIYDRLGLAGFDRVEPDVQHYCSTLADFKKNDLE</sequence>
<dbReference type="AlphaFoldDB" id="A0A1D1ZU29"/>
<proteinExistence type="predicted"/>